<dbReference type="InterPro" id="IPR022623">
    <property type="entry name" value="Glyco_trans_4"/>
</dbReference>
<reference evidence="4 5" key="1">
    <citation type="submission" date="2016-10" db="EMBL/GenBank/DDBJ databases">
        <authorList>
            <person name="de Groot N.N."/>
        </authorList>
    </citation>
    <scope>NUCLEOTIDE SEQUENCE [LARGE SCALE GENOMIC DNA]</scope>
    <source>
        <strain evidence="4 5">DSM 28010</strain>
    </source>
</reference>
<evidence type="ECO:0000313" key="4">
    <source>
        <dbReference type="EMBL" id="SDI87721.1"/>
    </source>
</evidence>
<accession>A0A1G8P5F1</accession>
<dbReference type="Pfam" id="PF00534">
    <property type="entry name" value="Glycos_transf_1"/>
    <property type="match status" value="1"/>
</dbReference>
<feature type="domain" description="Glycosyl transferase family 4" evidence="3">
    <location>
        <begin position="25"/>
        <end position="195"/>
    </location>
</feature>
<evidence type="ECO:0000313" key="5">
    <source>
        <dbReference type="Proteomes" id="UP000199340"/>
    </source>
</evidence>
<evidence type="ECO:0000259" key="2">
    <source>
        <dbReference type="Pfam" id="PF00534"/>
    </source>
</evidence>
<dbReference type="Proteomes" id="UP000199340">
    <property type="component" value="Unassembled WGS sequence"/>
</dbReference>
<evidence type="ECO:0000259" key="3">
    <source>
        <dbReference type="Pfam" id="PF12000"/>
    </source>
</evidence>
<dbReference type="EMBL" id="FNEB01000006">
    <property type="protein sequence ID" value="SDI87721.1"/>
    <property type="molecule type" value="Genomic_DNA"/>
</dbReference>
<sequence>MNILFIHQNFPGQFKHLAPALARAGHRCVALTLRVKEATKWQGVTVLPYKISRNTTPRLHPWLVDLDTKVVRGEACFRAARALREKGFTPDIIVAHPGWGESMFLRDVWPKARIGLYYELYHRSTWPHMHFDPEFDRHPDKEAEALRIRMKNLNNLIHLPVGDMGLSPTEFQANTFPQAFRDRISVIHDGIDTDLVVPDADVRFEIEGIPALTRADEVVTFVNRNLEPYRGYHVFMRSLPRLLAERPNARVLIVGGDEVSYGARAPKGQTWKQIFIDEVRGQIPDEDWARVHFLGRIPYDRFLRLLQVSSVHVYLTYPFVLSWSLFEAMSAGAAIVASDTAPLQEAIEPGRTGVLVDFFDREALVDEVCALLDDPDRRAALGAAARAFVREHYDLRTVCLPRQMDWIDRLAACSPGRVGD</sequence>
<dbReference type="OrthoDB" id="9793726at2"/>
<dbReference type="Pfam" id="PF12000">
    <property type="entry name" value="Glyco_trans_4_3"/>
    <property type="match status" value="1"/>
</dbReference>
<feature type="domain" description="Glycosyl transferase family 1" evidence="2">
    <location>
        <begin position="216"/>
        <end position="387"/>
    </location>
</feature>
<keyword evidence="5" id="KW-1185">Reference proteome</keyword>
<dbReference type="InterPro" id="IPR001296">
    <property type="entry name" value="Glyco_trans_1"/>
</dbReference>
<dbReference type="STRING" id="490829.SAMN05421850_10687"/>
<gene>
    <name evidence="4" type="ORF">SAMN05421850_10687</name>
</gene>
<dbReference type="AlphaFoldDB" id="A0A1G8P5F1"/>
<dbReference type="PANTHER" id="PTHR46401">
    <property type="entry name" value="GLYCOSYLTRANSFERASE WBBK-RELATED"/>
    <property type="match status" value="1"/>
</dbReference>
<evidence type="ECO:0000256" key="1">
    <source>
        <dbReference type="ARBA" id="ARBA00022679"/>
    </source>
</evidence>
<name>A0A1G8P5F1_9RHOB</name>
<organism evidence="4 5">
    <name type="scientific">Lutimaribacter saemankumensis</name>
    <dbReference type="NCBI Taxonomy" id="490829"/>
    <lineage>
        <taxon>Bacteria</taxon>
        <taxon>Pseudomonadati</taxon>
        <taxon>Pseudomonadota</taxon>
        <taxon>Alphaproteobacteria</taxon>
        <taxon>Rhodobacterales</taxon>
        <taxon>Roseobacteraceae</taxon>
        <taxon>Lutimaribacter</taxon>
    </lineage>
</organism>
<dbReference type="SUPFAM" id="SSF53756">
    <property type="entry name" value="UDP-Glycosyltransferase/glycogen phosphorylase"/>
    <property type="match status" value="1"/>
</dbReference>
<proteinExistence type="predicted"/>
<dbReference type="PANTHER" id="PTHR46401:SF2">
    <property type="entry name" value="GLYCOSYLTRANSFERASE WBBK-RELATED"/>
    <property type="match status" value="1"/>
</dbReference>
<dbReference type="GO" id="GO:0016757">
    <property type="term" value="F:glycosyltransferase activity"/>
    <property type="evidence" value="ECO:0007669"/>
    <property type="project" value="InterPro"/>
</dbReference>
<protein>
    <submittedName>
        <fullName evidence="4">Glycosyltransferase involved in cell wall bisynthesis</fullName>
    </submittedName>
</protein>
<dbReference type="Gene3D" id="3.40.50.2000">
    <property type="entry name" value="Glycogen Phosphorylase B"/>
    <property type="match status" value="2"/>
</dbReference>
<dbReference type="GO" id="GO:0009103">
    <property type="term" value="P:lipopolysaccharide biosynthetic process"/>
    <property type="evidence" value="ECO:0007669"/>
    <property type="project" value="TreeGrafter"/>
</dbReference>
<dbReference type="RefSeq" id="WP_090028974.1">
    <property type="nucleotide sequence ID" value="NZ_FNEB01000006.1"/>
</dbReference>
<keyword evidence="1 4" id="KW-0808">Transferase</keyword>